<sequence>MLNTSVAFLFLHLLLVSQWFSELILVLGEDVVTELAGIGEEELLVLLNPVSELRSHKRPNSDKLCLSSEFALASLCCRAW</sequence>
<name>A0AAD8F9N7_BIOPF</name>
<feature type="chain" id="PRO_5042063029" evidence="1">
    <location>
        <begin position="22"/>
        <end position="80"/>
    </location>
</feature>
<organism evidence="2 3">
    <name type="scientific">Biomphalaria pfeifferi</name>
    <name type="common">Bloodfluke planorb</name>
    <name type="synonym">Freshwater snail</name>
    <dbReference type="NCBI Taxonomy" id="112525"/>
    <lineage>
        <taxon>Eukaryota</taxon>
        <taxon>Metazoa</taxon>
        <taxon>Spiralia</taxon>
        <taxon>Lophotrochozoa</taxon>
        <taxon>Mollusca</taxon>
        <taxon>Gastropoda</taxon>
        <taxon>Heterobranchia</taxon>
        <taxon>Euthyneura</taxon>
        <taxon>Panpulmonata</taxon>
        <taxon>Hygrophila</taxon>
        <taxon>Lymnaeoidea</taxon>
        <taxon>Planorbidae</taxon>
        <taxon>Biomphalaria</taxon>
    </lineage>
</organism>
<evidence type="ECO:0000313" key="2">
    <source>
        <dbReference type="EMBL" id="KAK0056882.1"/>
    </source>
</evidence>
<dbReference type="AlphaFoldDB" id="A0AAD8F9N7"/>
<accession>A0AAD8F9N7</accession>
<evidence type="ECO:0000256" key="1">
    <source>
        <dbReference type="SAM" id="SignalP"/>
    </source>
</evidence>
<dbReference type="EMBL" id="JASAOG010000059">
    <property type="protein sequence ID" value="KAK0056882.1"/>
    <property type="molecule type" value="Genomic_DNA"/>
</dbReference>
<reference evidence="2" key="1">
    <citation type="journal article" date="2023" name="PLoS Negl. Trop. Dis.">
        <title>A genome sequence for Biomphalaria pfeifferi, the major vector snail for the human-infecting parasite Schistosoma mansoni.</title>
        <authorList>
            <person name="Bu L."/>
            <person name="Lu L."/>
            <person name="Laidemitt M.R."/>
            <person name="Zhang S.M."/>
            <person name="Mutuku M."/>
            <person name="Mkoji G."/>
            <person name="Steinauer M."/>
            <person name="Loker E.S."/>
        </authorList>
    </citation>
    <scope>NUCLEOTIDE SEQUENCE</scope>
    <source>
        <strain evidence="2">KasaAsao</strain>
    </source>
</reference>
<comment type="caution">
    <text evidence="2">The sequence shown here is derived from an EMBL/GenBank/DDBJ whole genome shotgun (WGS) entry which is preliminary data.</text>
</comment>
<keyword evidence="3" id="KW-1185">Reference proteome</keyword>
<dbReference type="Proteomes" id="UP001233172">
    <property type="component" value="Unassembled WGS sequence"/>
</dbReference>
<feature type="signal peptide" evidence="1">
    <location>
        <begin position="1"/>
        <end position="21"/>
    </location>
</feature>
<reference evidence="2" key="2">
    <citation type="submission" date="2023-04" db="EMBL/GenBank/DDBJ databases">
        <authorList>
            <person name="Bu L."/>
            <person name="Lu L."/>
            <person name="Laidemitt M.R."/>
            <person name="Zhang S.M."/>
            <person name="Mutuku M."/>
            <person name="Mkoji G."/>
            <person name="Steinauer M."/>
            <person name="Loker E.S."/>
        </authorList>
    </citation>
    <scope>NUCLEOTIDE SEQUENCE</scope>
    <source>
        <strain evidence="2">KasaAsao</strain>
        <tissue evidence="2">Whole Snail</tissue>
    </source>
</reference>
<keyword evidence="1" id="KW-0732">Signal</keyword>
<protein>
    <submittedName>
        <fullName evidence="2">Protein phosphatase 1 regulatory subunit 12A</fullName>
    </submittedName>
</protein>
<evidence type="ECO:0000313" key="3">
    <source>
        <dbReference type="Proteomes" id="UP001233172"/>
    </source>
</evidence>
<proteinExistence type="predicted"/>
<gene>
    <name evidence="2" type="ORF">Bpfe_013820</name>
</gene>